<comment type="caution">
    <text evidence="3">The sequence shown here is derived from an EMBL/GenBank/DDBJ whole genome shotgun (WGS) entry which is preliminary data.</text>
</comment>
<evidence type="ECO:0000313" key="3">
    <source>
        <dbReference type="EMBL" id="TQS45879.1"/>
    </source>
</evidence>
<name>A0A545AX15_9ACTN</name>
<evidence type="ECO:0000256" key="1">
    <source>
        <dbReference type="ARBA" id="ARBA00006484"/>
    </source>
</evidence>
<dbReference type="RefSeq" id="WP_142703286.1">
    <property type="nucleotide sequence ID" value="NZ_VIRS01000003.1"/>
</dbReference>
<dbReference type="OrthoDB" id="9806974at2"/>
<proteinExistence type="inferred from homology"/>
<reference evidence="3 4" key="1">
    <citation type="submission" date="2019-07" db="EMBL/GenBank/DDBJ databases">
        <title>Cryptosporangium phraense sp. nov., isolated from plant litter.</title>
        <authorList>
            <person name="Suriyachadkun C."/>
        </authorList>
    </citation>
    <scope>NUCLEOTIDE SEQUENCE [LARGE SCALE GENOMIC DNA]</scope>
    <source>
        <strain evidence="3 4">A-T 5661</strain>
    </source>
</reference>
<dbReference type="Gene3D" id="3.40.50.720">
    <property type="entry name" value="NAD(P)-binding Rossmann-like Domain"/>
    <property type="match status" value="1"/>
</dbReference>
<dbReference type="Pfam" id="PF13561">
    <property type="entry name" value="adh_short_C2"/>
    <property type="match status" value="1"/>
</dbReference>
<dbReference type="PRINTS" id="PR00081">
    <property type="entry name" value="GDHRDH"/>
</dbReference>
<dbReference type="InterPro" id="IPR002347">
    <property type="entry name" value="SDR_fam"/>
</dbReference>
<dbReference type="Proteomes" id="UP000317982">
    <property type="component" value="Unassembled WGS sequence"/>
</dbReference>
<dbReference type="EMBL" id="VIRS01000003">
    <property type="protein sequence ID" value="TQS45879.1"/>
    <property type="molecule type" value="Genomic_DNA"/>
</dbReference>
<evidence type="ECO:0000313" key="4">
    <source>
        <dbReference type="Proteomes" id="UP000317982"/>
    </source>
</evidence>
<keyword evidence="4" id="KW-1185">Reference proteome</keyword>
<dbReference type="PANTHER" id="PTHR43477">
    <property type="entry name" value="DIHYDROANTICAPSIN 7-DEHYDROGENASE"/>
    <property type="match status" value="1"/>
</dbReference>
<comment type="similarity">
    <text evidence="1">Belongs to the short-chain dehydrogenases/reductases (SDR) family.</text>
</comment>
<organism evidence="3 4">
    <name type="scientific">Cryptosporangium phraense</name>
    <dbReference type="NCBI Taxonomy" id="2593070"/>
    <lineage>
        <taxon>Bacteria</taxon>
        <taxon>Bacillati</taxon>
        <taxon>Actinomycetota</taxon>
        <taxon>Actinomycetes</taxon>
        <taxon>Cryptosporangiales</taxon>
        <taxon>Cryptosporangiaceae</taxon>
        <taxon>Cryptosporangium</taxon>
    </lineage>
</organism>
<dbReference type="InterPro" id="IPR036291">
    <property type="entry name" value="NAD(P)-bd_dom_sf"/>
</dbReference>
<evidence type="ECO:0000256" key="2">
    <source>
        <dbReference type="ARBA" id="ARBA00023002"/>
    </source>
</evidence>
<gene>
    <name evidence="3" type="ORF">FL583_05075</name>
</gene>
<dbReference type="SUPFAM" id="SSF51735">
    <property type="entry name" value="NAD(P)-binding Rossmann-fold domains"/>
    <property type="match status" value="1"/>
</dbReference>
<dbReference type="InParanoid" id="A0A545AX15"/>
<dbReference type="AlphaFoldDB" id="A0A545AX15"/>
<dbReference type="PANTHER" id="PTHR43477:SF1">
    <property type="entry name" value="DIHYDROANTICAPSIN 7-DEHYDROGENASE"/>
    <property type="match status" value="1"/>
</dbReference>
<keyword evidence="2" id="KW-0560">Oxidoreductase</keyword>
<protein>
    <submittedName>
        <fullName evidence="3">SDR family oxidoreductase</fullName>
    </submittedName>
</protein>
<sequence>MALSSSSHVVVLGGTSGIGQAVARAAAAAGARVSVGGRSSDRPVDVTSSASLAAFFAAAGPFDHLVYTAGDALARGPLTDYRPQLARDFFGVRLFSALDAVRLALPTLSPTGSVTLTSGAAAFHGGPGRLLGSTVSGAVITAARSLAVELAPIRVNVVAPGIVRTPLWAGAPEDVLASAAQPDDVAKAYLAFLEQDHVTGNVAVVDGGSSLGAQA</sequence>
<dbReference type="InterPro" id="IPR051122">
    <property type="entry name" value="SDR_DHRS6-like"/>
</dbReference>
<accession>A0A545AX15</accession>
<dbReference type="GO" id="GO:0016491">
    <property type="term" value="F:oxidoreductase activity"/>
    <property type="evidence" value="ECO:0007669"/>
    <property type="project" value="UniProtKB-KW"/>
</dbReference>